<dbReference type="PROSITE" id="PS50123">
    <property type="entry name" value="CHER"/>
    <property type="match status" value="1"/>
</dbReference>
<accession>A0A850H822</accession>
<evidence type="ECO:0000313" key="9">
    <source>
        <dbReference type="Proteomes" id="UP000546031"/>
    </source>
</evidence>
<keyword evidence="2 5" id="KW-0489">Methyltransferase</keyword>
<evidence type="ECO:0000256" key="6">
    <source>
        <dbReference type="PIRSR" id="PIRSR000410-1"/>
    </source>
</evidence>
<reference evidence="8 9" key="1">
    <citation type="submission" date="2020-06" db="EMBL/GenBank/DDBJ databases">
        <title>Altererythrobacter lutimaris sp. nov., a marine bacterium isolated from a tidal flat.</title>
        <authorList>
            <person name="Kim D."/>
            <person name="Yoo Y."/>
            <person name="Kim J.-J."/>
        </authorList>
    </citation>
    <scope>NUCLEOTIDE SEQUENCE [LARGE SCALE GENOMIC DNA]</scope>
    <source>
        <strain evidence="8 9">JGD-16</strain>
    </source>
</reference>
<dbReference type="Pfam" id="PF03705">
    <property type="entry name" value="CheR_N"/>
    <property type="match status" value="1"/>
</dbReference>
<dbReference type="Gene3D" id="3.40.50.150">
    <property type="entry name" value="Vaccinia Virus protein VP39"/>
    <property type="match status" value="1"/>
</dbReference>
<dbReference type="GO" id="GO:0008983">
    <property type="term" value="F:protein-glutamate O-methyltransferase activity"/>
    <property type="evidence" value="ECO:0007669"/>
    <property type="project" value="UniProtKB-EC"/>
</dbReference>
<gene>
    <name evidence="8" type="ORF">HUO12_10440</name>
</gene>
<dbReference type="InterPro" id="IPR050903">
    <property type="entry name" value="Bact_Chemotaxis_MeTrfase"/>
</dbReference>
<dbReference type="InterPro" id="IPR022642">
    <property type="entry name" value="CheR_C"/>
</dbReference>
<comment type="function">
    <text evidence="5">Methylation of the membrane-bound methyl-accepting chemotaxis proteins (MCP) to form gamma-glutamyl methyl ester residues in MCP.</text>
</comment>
<comment type="caution">
    <text evidence="8">The sequence shown here is derived from an EMBL/GenBank/DDBJ whole genome shotgun (WGS) entry which is preliminary data.</text>
</comment>
<dbReference type="InterPro" id="IPR036804">
    <property type="entry name" value="CheR_N_sf"/>
</dbReference>
<feature type="domain" description="CheR-type methyltransferase" evidence="7">
    <location>
        <begin position="25"/>
        <end position="293"/>
    </location>
</feature>
<dbReference type="PRINTS" id="PR00996">
    <property type="entry name" value="CHERMTFRASE"/>
</dbReference>
<comment type="catalytic activity">
    <reaction evidence="1 5">
        <text>L-glutamyl-[protein] + S-adenosyl-L-methionine = [protein]-L-glutamate 5-O-methyl ester + S-adenosyl-L-homocysteine</text>
        <dbReference type="Rhea" id="RHEA:24452"/>
        <dbReference type="Rhea" id="RHEA-COMP:10208"/>
        <dbReference type="Rhea" id="RHEA-COMP:10311"/>
        <dbReference type="ChEBI" id="CHEBI:29973"/>
        <dbReference type="ChEBI" id="CHEBI:57856"/>
        <dbReference type="ChEBI" id="CHEBI:59789"/>
        <dbReference type="ChEBI" id="CHEBI:82795"/>
        <dbReference type="EC" id="2.1.1.80"/>
    </reaction>
</comment>
<dbReference type="Proteomes" id="UP000546031">
    <property type="component" value="Unassembled WGS sequence"/>
</dbReference>
<dbReference type="GO" id="GO:0032259">
    <property type="term" value="P:methylation"/>
    <property type="evidence" value="ECO:0007669"/>
    <property type="project" value="UniProtKB-KW"/>
</dbReference>
<evidence type="ECO:0000259" key="7">
    <source>
        <dbReference type="PROSITE" id="PS50123"/>
    </source>
</evidence>
<feature type="binding site" evidence="6">
    <location>
        <position position="136"/>
    </location>
    <ligand>
        <name>S-adenosyl-L-methionine</name>
        <dbReference type="ChEBI" id="CHEBI:59789"/>
    </ligand>
</feature>
<evidence type="ECO:0000256" key="2">
    <source>
        <dbReference type="ARBA" id="ARBA00022603"/>
    </source>
</evidence>
<dbReference type="Gene3D" id="1.10.155.10">
    <property type="entry name" value="Chemotaxis receptor methyltransferase CheR, N-terminal domain"/>
    <property type="match status" value="1"/>
</dbReference>
<dbReference type="InterPro" id="IPR022641">
    <property type="entry name" value="CheR_N"/>
</dbReference>
<dbReference type="CDD" id="cd02440">
    <property type="entry name" value="AdoMet_MTases"/>
    <property type="match status" value="1"/>
</dbReference>
<feature type="binding site" evidence="6">
    <location>
        <position position="166"/>
    </location>
    <ligand>
        <name>S-adenosyl-L-methionine</name>
        <dbReference type="ChEBI" id="CHEBI:59789"/>
    </ligand>
</feature>
<dbReference type="RefSeq" id="WP_176273549.1">
    <property type="nucleotide sequence ID" value="NZ_JABWTA010000001.1"/>
</dbReference>
<dbReference type="InterPro" id="IPR000780">
    <property type="entry name" value="CheR_MeTrfase"/>
</dbReference>
<proteinExistence type="predicted"/>
<dbReference type="InterPro" id="IPR026024">
    <property type="entry name" value="Chemotaxis_MeTrfase_CheR"/>
</dbReference>
<sequence length="293" mass="32523">MTLVVDPSSDAQGGIIPGVSPQVYSARDFAQVSELAHTHTGIVLDESKRMLVYSRLAPHVRRSGCQTFAEFLALLARDSALIAKTLAALTTNHTYFHREAHHFDFVAEHLRAPLTAKAKAGQAVRIWSAGCSSGEEIWNLMMVLLGPDRSAGKAFAHKDVLALATDLAPHALETAQNATYPEDALENLETALLANWCEPVGRQLRIVSQVRDLVRFRELNLLGEWPMSGQFDVIFCRNVMIYFDQPTKDRLVRRLAEQLKPGGHLFIGHSERIGSDTELGLETLGPTIYRRRS</sequence>
<dbReference type="AlphaFoldDB" id="A0A850H822"/>
<dbReference type="SUPFAM" id="SSF53335">
    <property type="entry name" value="S-adenosyl-L-methionine-dependent methyltransferases"/>
    <property type="match status" value="1"/>
</dbReference>
<name>A0A850H822_9SPHN</name>
<evidence type="ECO:0000256" key="1">
    <source>
        <dbReference type="ARBA" id="ARBA00001541"/>
    </source>
</evidence>
<dbReference type="Pfam" id="PF01739">
    <property type="entry name" value="CheR"/>
    <property type="match status" value="1"/>
</dbReference>
<keyword evidence="9" id="KW-1185">Reference proteome</keyword>
<dbReference type="SMART" id="SM00138">
    <property type="entry name" value="MeTrc"/>
    <property type="match status" value="1"/>
</dbReference>
<evidence type="ECO:0000256" key="4">
    <source>
        <dbReference type="ARBA" id="ARBA00022691"/>
    </source>
</evidence>
<dbReference type="InterPro" id="IPR029063">
    <property type="entry name" value="SAM-dependent_MTases_sf"/>
</dbReference>
<keyword evidence="4 5" id="KW-0949">S-adenosyl-L-methionine</keyword>
<feature type="binding site" evidence="6">
    <location>
        <position position="94"/>
    </location>
    <ligand>
        <name>S-adenosyl-L-methionine</name>
        <dbReference type="ChEBI" id="CHEBI:59789"/>
    </ligand>
</feature>
<feature type="binding site" evidence="6">
    <location>
        <position position="98"/>
    </location>
    <ligand>
        <name>S-adenosyl-L-methionine</name>
        <dbReference type="ChEBI" id="CHEBI:59789"/>
    </ligand>
</feature>
<keyword evidence="3 5" id="KW-0808">Transferase</keyword>
<dbReference type="PANTHER" id="PTHR24422">
    <property type="entry name" value="CHEMOTAXIS PROTEIN METHYLTRANSFERASE"/>
    <property type="match status" value="1"/>
</dbReference>
<feature type="binding site" evidence="6">
    <location>
        <position position="92"/>
    </location>
    <ligand>
        <name>S-adenosyl-L-methionine</name>
        <dbReference type="ChEBI" id="CHEBI:59789"/>
    </ligand>
</feature>
<dbReference type="PIRSF" id="PIRSF000410">
    <property type="entry name" value="CheR"/>
    <property type="match status" value="1"/>
</dbReference>
<feature type="binding site" evidence="6">
    <location>
        <begin position="220"/>
        <end position="221"/>
    </location>
    <ligand>
        <name>S-adenosyl-L-methionine</name>
        <dbReference type="ChEBI" id="CHEBI:59789"/>
    </ligand>
</feature>
<dbReference type="PANTHER" id="PTHR24422:SF19">
    <property type="entry name" value="CHEMOTAXIS PROTEIN METHYLTRANSFERASE"/>
    <property type="match status" value="1"/>
</dbReference>
<evidence type="ECO:0000313" key="8">
    <source>
        <dbReference type="EMBL" id="NVE95317.1"/>
    </source>
</evidence>
<evidence type="ECO:0000256" key="5">
    <source>
        <dbReference type="PIRNR" id="PIRNR000410"/>
    </source>
</evidence>
<dbReference type="EMBL" id="JABWTA010000001">
    <property type="protein sequence ID" value="NVE95317.1"/>
    <property type="molecule type" value="Genomic_DNA"/>
</dbReference>
<protein>
    <recommendedName>
        <fullName evidence="5">Chemotaxis protein methyltransferase</fullName>
        <ecNumber evidence="5">2.1.1.80</ecNumber>
    </recommendedName>
</protein>
<dbReference type="SUPFAM" id="SSF47757">
    <property type="entry name" value="Chemotaxis receptor methyltransferase CheR, N-terminal domain"/>
    <property type="match status" value="1"/>
</dbReference>
<feature type="binding site" evidence="6">
    <location>
        <begin position="237"/>
        <end position="238"/>
    </location>
    <ligand>
        <name>S-adenosyl-L-methionine</name>
        <dbReference type="ChEBI" id="CHEBI:59789"/>
    </ligand>
</feature>
<evidence type="ECO:0000256" key="3">
    <source>
        <dbReference type="ARBA" id="ARBA00022679"/>
    </source>
</evidence>
<dbReference type="EC" id="2.1.1.80" evidence="5"/>
<organism evidence="8 9">
    <name type="scientific">Altererythrobacter lutimaris</name>
    <dbReference type="NCBI Taxonomy" id="2743979"/>
    <lineage>
        <taxon>Bacteria</taxon>
        <taxon>Pseudomonadati</taxon>
        <taxon>Pseudomonadota</taxon>
        <taxon>Alphaproteobacteria</taxon>
        <taxon>Sphingomonadales</taxon>
        <taxon>Erythrobacteraceae</taxon>
        <taxon>Altererythrobacter</taxon>
    </lineage>
</organism>